<dbReference type="RefSeq" id="WP_207324873.1">
    <property type="nucleotide sequence ID" value="NZ_CP071504.1"/>
</dbReference>
<dbReference type="AlphaFoldDB" id="A0A974XK28"/>
<accession>A0A974XK28</accession>
<dbReference type="EMBL" id="CP071504">
    <property type="protein sequence ID" value="QSX29839.1"/>
    <property type="molecule type" value="Genomic_DNA"/>
</dbReference>
<dbReference type="GO" id="GO:0055085">
    <property type="term" value="P:transmembrane transport"/>
    <property type="evidence" value="ECO:0007669"/>
    <property type="project" value="InterPro"/>
</dbReference>
<keyword evidence="5" id="KW-1003">Cell membrane</keyword>
<dbReference type="GO" id="GO:0030288">
    <property type="term" value="C:outer membrane-bounded periplasmic space"/>
    <property type="evidence" value="ECO:0007669"/>
    <property type="project" value="InterPro"/>
</dbReference>
<dbReference type="NCBIfam" id="TIGR01352">
    <property type="entry name" value="tonB_Cterm"/>
    <property type="match status" value="1"/>
</dbReference>
<dbReference type="GO" id="GO:0015031">
    <property type="term" value="P:protein transport"/>
    <property type="evidence" value="ECO:0007669"/>
    <property type="project" value="UniProtKB-UniRule"/>
</dbReference>
<dbReference type="PROSITE" id="PS52015">
    <property type="entry name" value="TONB_CTD"/>
    <property type="match status" value="1"/>
</dbReference>
<dbReference type="InterPro" id="IPR008756">
    <property type="entry name" value="Peptidase_M56"/>
</dbReference>
<dbReference type="Gene3D" id="3.30.2010.10">
    <property type="entry name" value="Metalloproteases ('zincins'), catalytic domain"/>
    <property type="match status" value="1"/>
</dbReference>
<evidence type="ECO:0000256" key="1">
    <source>
        <dbReference type="ARBA" id="ARBA00004167"/>
    </source>
</evidence>
<dbReference type="Proteomes" id="UP000663281">
    <property type="component" value="Chromosome"/>
</dbReference>
<keyword evidence="2 5" id="KW-0812">Transmembrane</keyword>
<feature type="domain" description="TonB C-terminal" evidence="6">
    <location>
        <begin position="289"/>
        <end position="383"/>
    </location>
</feature>
<feature type="transmembrane region" description="Helical" evidence="5">
    <location>
        <begin position="85"/>
        <end position="107"/>
    </location>
</feature>
<dbReference type="SUPFAM" id="SSF74653">
    <property type="entry name" value="TolA/TonB C-terminal domain"/>
    <property type="match status" value="1"/>
</dbReference>
<evidence type="ECO:0000313" key="8">
    <source>
        <dbReference type="Proteomes" id="UP000663281"/>
    </source>
</evidence>
<sequence length="414" mass="45099">MINWLLAITPPLSLLLATILLLRPWVLTRFGARFQYGLWLTVPLLLTLLSLPMGLPATADMETYRVTLGKLSQQASEIDWLGGGYWLGLLTCLGLLLHSLIQLAKLLRSASPLPAQGRLKLLSSNDTLSPFVLGFLSPTVVLPSGFMHKTPNEEKNLILAHELGHWQRGDLHLNLLAISLVCLCWFNPLCLLAYRSFRQDQELACDAAVTAGLTQAERIAYGRALIGHATQVARNWQPLSHHYGDKHTMKQRLMQLKRQHGFSRSSLLLPLVLTAGLGIWSQAPAIAGEKQAAPHPVMRVEPTYPMQAAKDKVEGSIQARFDIGKDGKVSNVSIIKSEPAGVFDQAAIAALNQWQYEPKAKKGMMVQLDFRLAPPAPGAAPKAPQAADLPDVAHLAAPAAPEEVEIVVVTGGGH</sequence>
<evidence type="ECO:0000313" key="7">
    <source>
        <dbReference type="EMBL" id="QSX29839.1"/>
    </source>
</evidence>
<evidence type="ECO:0000259" key="6">
    <source>
        <dbReference type="PROSITE" id="PS52015"/>
    </source>
</evidence>
<comment type="function">
    <text evidence="5">Interacts with outer membrane receptor proteins that carry out high-affinity binding and energy dependent uptake into the periplasmic space of specific substrates. It could act to transduce energy from the cytoplasmic membrane to specific energy-requiring processes in the outer membrane, resulting in the release into the periplasm of ligands bound by these outer membrane proteins.</text>
</comment>
<dbReference type="PRINTS" id="PR01374">
    <property type="entry name" value="TONBPROTEIN"/>
</dbReference>
<name>A0A974XK28_9GAMM</name>
<evidence type="ECO:0000256" key="3">
    <source>
        <dbReference type="ARBA" id="ARBA00022989"/>
    </source>
</evidence>
<comment type="similarity">
    <text evidence="5">Belongs to the TonB family.</text>
</comment>
<gene>
    <name evidence="7" type="ORF">JYB88_16900</name>
</gene>
<reference evidence="7 8" key="1">
    <citation type="submission" date="2021-03" db="EMBL/GenBank/DDBJ databases">
        <title>Novel species identification of genus Shewanella.</title>
        <authorList>
            <person name="Liu G."/>
            <person name="Zhang Q."/>
        </authorList>
    </citation>
    <scope>NUCLEOTIDE SEQUENCE [LARGE SCALE GENOMIC DNA]</scope>
    <source>
        <strain evidence="7 8">FJAT-53726</strain>
    </source>
</reference>
<dbReference type="PANTHER" id="PTHR34978:SF3">
    <property type="entry name" value="SLR0241 PROTEIN"/>
    <property type="match status" value="1"/>
</dbReference>
<dbReference type="Gene3D" id="3.30.2420.10">
    <property type="entry name" value="TonB"/>
    <property type="match status" value="1"/>
</dbReference>
<organism evidence="7 8">
    <name type="scientific">Shewanella cyperi</name>
    <dbReference type="NCBI Taxonomy" id="2814292"/>
    <lineage>
        <taxon>Bacteria</taxon>
        <taxon>Pseudomonadati</taxon>
        <taxon>Pseudomonadota</taxon>
        <taxon>Gammaproteobacteria</taxon>
        <taxon>Alteromonadales</taxon>
        <taxon>Shewanellaceae</taxon>
        <taxon>Shewanella</taxon>
    </lineage>
</organism>
<keyword evidence="5" id="KW-0997">Cell inner membrane</keyword>
<evidence type="ECO:0000256" key="5">
    <source>
        <dbReference type="RuleBase" id="RU362123"/>
    </source>
</evidence>
<keyword evidence="5" id="KW-0813">Transport</keyword>
<dbReference type="GO" id="GO:0015891">
    <property type="term" value="P:siderophore transport"/>
    <property type="evidence" value="ECO:0007669"/>
    <property type="project" value="InterPro"/>
</dbReference>
<evidence type="ECO:0000256" key="4">
    <source>
        <dbReference type="ARBA" id="ARBA00023136"/>
    </source>
</evidence>
<keyword evidence="8" id="KW-1185">Reference proteome</keyword>
<dbReference type="GO" id="GO:0031992">
    <property type="term" value="F:energy transducer activity"/>
    <property type="evidence" value="ECO:0007669"/>
    <property type="project" value="InterPro"/>
</dbReference>
<dbReference type="Pfam" id="PF05569">
    <property type="entry name" value="Peptidase_M56"/>
    <property type="match status" value="1"/>
</dbReference>
<evidence type="ECO:0000256" key="2">
    <source>
        <dbReference type="ARBA" id="ARBA00022692"/>
    </source>
</evidence>
<feature type="transmembrane region" description="Helical" evidence="5">
    <location>
        <begin position="38"/>
        <end position="55"/>
    </location>
</feature>
<dbReference type="CDD" id="cd07341">
    <property type="entry name" value="M56_BlaR1_MecR1_like"/>
    <property type="match status" value="1"/>
</dbReference>
<dbReference type="KEGG" id="scyp:JYB88_16900"/>
<dbReference type="InterPro" id="IPR003538">
    <property type="entry name" value="TonB"/>
</dbReference>
<dbReference type="GO" id="GO:0005886">
    <property type="term" value="C:plasma membrane"/>
    <property type="evidence" value="ECO:0007669"/>
    <property type="project" value="UniProtKB-SubCell"/>
</dbReference>
<dbReference type="InterPro" id="IPR037682">
    <property type="entry name" value="TonB_C"/>
</dbReference>
<proteinExistence type="inferred from homology"/>
<dbReference type="InterPro" id="IPR052173">
    <property type="entry name" value="Beta-lactam_resp_regulator"/>
</dbReference>
<dbReference type="Pfam" id="PF03544">
    <property type="entry name" value="TonB_C"/>
    <property type="match status" value="1"/>
</dbReference>
<keyword evidence="3 5" id="KW-1133">Transmembrane helix</keyword>
<keyword evidence="4 5" id="KW-0472">Membrane</keyword>
<protein>
    <recommendedName>
        <fullName evidence="5">Protein TonB</fullName>
    </recommendedName>
</protein>
<keyword evidence="5" id="KW-0653">Protein transport</keyword>
<feature type="transmembrane region" description="Helical" evidence="5">
    <location>
        <begin position="261"/>
        <end position="280"/>
    </location>
</feature>
<comment type="caution">
    <text evidence="5">Lacks conserved residue(s) required for the propagation of feature annotation.</text>
</comment>
<feature type="transmembrane region" description="Helical" evidence="5">
    <location>
        <begin position="173"/>
        <end position="194"/>
    </location>
</feature>
<dbReference type="InterPro" id="IPR006260">
    <property type="entry name" value="TonB/TolA_C"/>
</dbReference>
<keyword evidence="5" id="KW-0735">Signal-anchor</keyword>
<feature type="transmembrane region" description="Helical" evidence="5">
    <location>
        <begin position="6"/>
        <end position="26"/>
    </location>
</feature>
<dbReference type="PANTHER" id="PTHR34978">
    <property type="entry name" value="POSSIBLE SENSOR-TRANSDUCER PROTEIN BLAR"/>
    <property type="match status" value="1"/>
</dbReference>
<comment type="subcellular location">
    <subcellularLocation>
        <location evidence="5">Cell inner membrane</location>
        <topology evidence="5">Single-pass membrane protein</topology>
        <orientation evidence="5">Periplasmic side</orientation>
    </subcellularLocation>
    <subcellularLocation>
        <location evidence="1">Membrane</location>
        <topology evidence="1">Single-pass membrane protein</topology>
    </subcellularLocation>
</comment>